<dbReference type="AlphaFoldDB" id="A0A975NEL5"/>
<accession>A0A975NEL5</accession>
<dbReference type="RefSeq" id="WP_215622395.1">
    <property type="nucleotide sequence ID" value="NZ_CP076134.1"/>
</dbReference>
<dbReference type="EMBL" id="CP076134">
    <property type="protein sequence ID" value="QWG13703.1"/>
    <property type="molecule type" value="Genomic_DNA"/>
</dbReference>
<evidence type="ECO:0000313" key="2">
    <source>
        <dbReference type="Proteomes" id="UP000680839"/>
    </source>
</evidence>
<organism evidence="1 2">
    <name type="scientific">Bradyrhizobium sediminis</name>
    <dbReference type="NCBI Taxonomy" id="2840469"/>
    <lineage>
        <taxon>Bacteria</taxon>
        <taxon>Pseudomonadati</taxon>
        <taxon>Pseudomonadota</taxon>
        <taxon>Alphaproteobacteria</taxon>
        <taxon>Hyphomicrobiales</taxon>
        <taxon>Nitrobacteraceae</taxon>
        <taxon>Bradyrhizobium</taxon>
    </lineage>
</organism>
<name>A0A975NEL5_9BRAD</name>
<sequence length="55" mass="6326">MSDPHKITEILVLTKSTEPLSGIVQINTADEEIRFEITEDLAHQICTELERFLTR</sequence>
<dbReference type="Proteomes" id="UP000680839">
    <property type="component" value="Chromosome"/>
</dbReference>
<proteinExistence type="predicted"/>
<reference evidence="1" key="1">
    <citation type="submission" date="2021-06" db="EMBL/GenBank/DDBJ databases">
        <title>Bradyrhizobium sp. S2-20-1 Genome sequencing.</title>
        <authorList>
            <person name="Jin L."/>
        </authorList>
    </citation>
    <scope>NUCLEOTIDE SEQUENCE</scope>
    <source>
        <strain evidence="1">S2-20-1</strain>
    </source>
</reference>
<gene>
    <name evidence="1" type="ORF">KMZ29_02980</name>
</gene>
<protein>
    <submittedName>
        <fullName evidence="1">Uncharacterized protein</fullName>
    </submittedName>
</protein>
<evidence type="ECO:0000313" key="1">
    <source>
        <dbReference type="EMBL" id="QWG13703.1"/>
    </source>
</evidence>